<evidence type="ECO:0000313" key="4">
    <source>
        <dbReference type="Proteomes" id="UP000315295"/>
    </source>
</evidence>
<protein>
    <submittedName>
        <fullName evidence="3">Uncharacterized protein</fullName>
    </submittedName>
</protein>
<feature type="compositionally biased region" description="Basic and acidic residues" evidence="1">
    <location>
        <begin position="64"/>
        <end position="75"/>
    </location>
</feature>
<gene>
    <name evidence="3" type="ORF">C1H46_016502</name>
</gene>
<evidence type="ECO:0000256" key="2">
    <source>
        <dbReference type="SAM" id="SignalP"/>
    </source>
</evidence>
<proteinExistence type="predicted"/>
<feature type="signal peptide" evidence="2">
    <location>
        <begin position="1"/>
        <end position="28"/>
    </location>
</feature>
<keyword evidence="4" id="KW-1185">Reference proteome</keyword>
<evidence type="ECO:0000256" key="1">
    <source>
        <dbReference type="SAM" id="MobiDB-lite"/>
    </source>
</evidence>
<feature type="region of interest" description="Disordered" evidence="1">
    <location>
        <begin position="29"/>
        <end position="75"/>
    </location>
</feature>
<feature type="chain" id="PRO_5021973293" evidence="2">
    <location>
        <begin position="29"/>
        <end position="104"/>
    </location>
</feature>
<keyword evidence="2" id="KW-0732">Signal</keyword>
<evidence type="ECO:0000313" key="3">
    <source>
        <dbReference type="EMBL" id="TQD97977.1"/>
    </source>
</evidence>
<dbReference type="Proteomes" id="UP000315295">
    <property type="component" value="Unassembled WGS sequence"/>
</dbReference>
<name>A0A540MGT2_MALBA</name>
<dbReference type="AlphaFoldDB" id="A0A540MGT2"/>
<organism evidence="3 4">
    <name type="scientific">Malus baccata</name>
    <name type="common">Siberian crab apple</name>
    <name type="synonym">Pyrus baccata</name>
    <dbReference type="NCBI Taxonomy" id="106549"/>
    <lineage>
        <taxon>Eukaryota</taxon>
        <taxon>Viridiplantae</taxon>
        <taxon>Streptophyta</taxon>
        <taxon>Embryophyta</taxon>
        <taxon>Tracheophyta</taxon>
        <taxon>Spermatophyta</taxon>
        <taxon>Magnoliopsida</taxon>
        <taxon>eudicotyledons</taxon>
        <taxon>Gunneridae</taxon>
        <taxon>Pentapetalae</taxon>
        <taxon>rosids</taxon>
        <taxon>fabids</taxon>
        <taxon>Rosales</taxon>
        <taxon>Rosaceae</taxon>
        <taxon>Amygdaloideae</taxon>
        <taxon>Maleae</taxon>
        <taxon>Malus</taxon>
    </lineage>
</organism>
<comment type="caution">
    <text evidence="3">The sequence shown here is derived from an EMBL/GenBank/DDBJ whole genome shotgun (WGS) entry which is preliminary data.</text>
</comment>
<accession>A0A540MGT2</accession>
<feature type="compositionally biased region" description="Low complexity" evidence="1">
    <location>
        <begin position="29"/>
        <end position="53"/>
    </location>
</feature>
<reference evidence="3 4" key="1">
    <citation type="journal article" date="2019" name="G3 (Bethesda)">
        <title>Sequencing of a Wild Apple (Malus baccata) Genome Unravels the Differences Between Cultivated and Wild Apple Species Regarding Disease Resistance and Cold Tolerance.</title>
        <authorList>
            <person name="Chen X."/>
        </authorList>
    </citation>
    <scope>NUCLEOTIDE SEQUENCE [LARGE SCALE GENOMIC DNA]</scope>
    <source>
        <strain evidence="4">cv. Shandingzi</strain>
        <tissue evidence="3">Leaves</tissue>
    </source>
</reference>
<dbReference type="EMBL" id="VIEB01000261">
    <property type="protein sequence ID" value="TQD97977.1"/>
    <property type="molecule type" value="Genomic_DNA"/>
</dbReference>
<sequence>MGAVAVTSAKHMICMMIMSVVMITPTRATASPSSSLPISPAAAPARSPSFLPSDQTKNQVRQGEGGRGDEHRYEAEASEIILDDYGIWSSTPYFGRGDMAPLPH</sequence>